<accession>A0A172WSR3</accession>
<dbReference type="HAMAP" id="MF_00057">
    <property type="entry name" value="KdsB"/>
    <property type="match status" value="1"/>
</dbReference>
<keyword evidence="2 5" id="KW-0808">Transferase</keyword>
<dbReference type="NCBIfam" id="NF003950">
    <property type="entry name" value="PRK05450.1-3"/>
    <property type="match status" value="1"/>
</dbReference>
<name>A0A172WSR3_STUST</name>
<keyword evidence="4 5" id="KW-0448">Lipopolysaccharide biosynthesis</keyword>
<dbReference type="InterPro" id="IPR029044">
    <property type="entry name" value="Nucleotide-diphossugar_trans"/>
</dbReference>
<protein>
    <recommendedName>
        <fullName evidence="5">3-deoxy-manno-octulosonate cytidylyltransferase</fullName>
        <ecNumber evidence="5">2.7.7.38</ecNumber>
    </recommendedName>
    <alternativeName>
        <fullName evidence="5">CMP-2-keto-3-deoxyoctulosonic acid synthase</fullName>
        <shortName evidence="5">CKS</shortName>
        <shortName evidence="5">CMP-KDO synthase</shortName>
    </alternativeName>
</protein>
<evidence type="ECO:0000313" key="6">
    <source>
        <dbReference type="EMBL" id="ANF26561.1"/>
    </source>
</evidence>
<dbReference type="RefSeq" id="WP_045428854.1">
    <property type="nucleotide sequence ID" value="NZ_CP015641.1"/>
</dbReference>
<evidence type="ECO:0000313" key="7">
    <source>
        <dbReference type="Proteomes" id="UP000077787"/>
    </source>
</evidence>
<evidence type="ECO:0000256" key="2">
    <source>
        <dbReference type="ARBA" id="ARBA00022679"/>
    </source>
</evidence>
<dbReference type="NCBIfam" id="NF003952">
    <property type="entry name" value="PRK05450.1-5"/>
    <property type="match status" value="1"/>
</dbReference>
<dbReference type="Gene3D" id="3.90.550.10">
    <property type="entry name" value="Spore Coat Polysaccharide Biosynthesis Protein SpsA, Chain A"/>
    <property type="match status" value="1"/>
</dbReference>
<dbReference type="Proteomes" id="UP000077787">
    <property type="component" value="Chromosome"/>
</dbReference>
<evidence type="ECO:0000256" key="4">
    <source>
        <dbReference type="ARBA" id="ARBA00022985"/>
    </source>
</evidence>
<dbReference type="PANTHER" id="PTHR42866">
    <property type="entry name" value="3-DEOXY-MANNO-OCTULOSONATE CYTIDYLYLTRANSFERASE"/>
    <property type="match status" value="1"/>
</dbReference>
<dbReference type="InterPro" id="IPR003329">
    <property type="entry name" value="Cytidylyl_trans"/>
</dbReference>
<evidence type="ECO:0000256" key="5">
    <source>
        <dbReference type="HAMAP-Rule" id="MF_00057"/>
    </source>
</evidence>
<dbReference type="GO" id="GO:0008690">
    <property type="term" value="F:3-deoxy-manno-octulosonate cytidylyltransferase activity"/>
    <property type="evidence" value="ECO:0007669"/>
    <property type="project" value="UniProtKB-UniRule"/>
</dbReference>
<comment type="pathway">
    <text evidence="5">Nucleotide-sugar biosynthesis; CMP-3-deoxy-D-manno-octulosonate biosynthesis; CMP-3-deoxy-D-manno-octulosonate from 3-deoxy-D-manno-octulosonate and CTP: step 1/1.</text>
</comment>
<keyword evidence="3 5" id="KW-0548">Nucleotidyltransferase</keyword>
<evidence type="ECO:0000256" key="1">
    <source>
        <dbReference type="ARBA" id="ARBA00004370"/>
    </source>
</evidence>
<dbReference type="PANTHER" id="PTHR42866:SF2">
    <property type="entry name" value="3-DEOXY-MANNO-OCTULOSONATE CYTIDYLYLTRANSFERASE, MITOCHONDRIAL"/>
    <property type="match status" value="1"/>
</dbReference>
<comment type="subcellular location">
    <subcellularLocation>
        <location evidence="5">Cytoplasm</location>
    </subcellularLocation>
    <subcellularLocation>
        <location evidence="1">Membrane</location>
    </subcellularLocation>
</comment>
<dbReference type="NCBIfam" id="TIGR00466">
    <property type="entry name" value="kdsB"/>
    <property type="match status" value="1"/>
</dbReference>
<dbReference type="AlphaFoldDB" id="A0A172WSR3"/>
<dbReference type="UniPathway" id="UPA00358">
    <property type="reaction ID" value="UER00476"/>
</dbReference>
<dbReference type="EMBL" id="CP015641">
    <property type="protein sequence ID" value="ANF26561.1"/>
    <property type="molecule type" value="Genomic_DNA"/>
</dbReference>
<dbReference type="GO" id="GO:0009103">
    <property type="term" value="P:lipopolysaccharide biosynthetic process"/>
    <property type="evidence" value="ECO:0007669"/>
    <property type="project" value="UniProtKB-UniRule"/>
</dbReference>
<comment type="catalytic activity">
    <reaction evidence="5">
        <text>3-deoxy-alpha-D-manno-oct-2-ulosonate + CTP = CMP-3-deoxy-beta-D-manno-octulosonate + diphosphate</text>
        <dbReference type="Rhea" id="RHEA:23448"/>
        <dbReference type="ChEBI" id="CHEBI:33019"/>
        <dbReference type="ChEBI" id="CHEBI:37563"/>
        <dbReference type="ChEBI" id="CHEBI:85986"/>
        <dbReference type="ChEBI" id="CHEBI:85987"/>
        <dbReference type="EC" id="2.7.7.38"/>
    </reaction>
</comment>
<dbReference type="SUPFAM" id="SSF53448">
    <property type="entry name" value="Nucleotide-diphospho-sugar transferases"/>
    <property type="match status" value="1"/>
</dbReference>
<dbReference type="GO" id="GO:0033468">
    <property type="term" value="P:CMP-keto-3-deoxy-D-manno-octulosonic acid biosynthetic process"/>
    <property type="evidence" value="ECO:0007669"/>
    <property type="project" value="UniProtKB-UniRule"/>
</dbReference>
<dbReference type="GO" id="GO:0005829">
    <property type="term" value="C:cytosol"/>
    <property type="evidence" value="ECO:0007669"/>
    <property type="project" value="TreeGrafter"/>
</dbReference>
<dbReference type="EC" id="2.7.7.38" evidence="5"/>
<proteinExistence type="inferred from homology"/>
<dbReference type="GO" id="GO:0016020">
    <property type="term" value="C:membrane"/>
    <property type="evidence" value="ECO:0007669"/>
    <property type="project" value="UniProtKB-SubCell"/>
</dbReference>
<comment type="function">
    <text evidence="5">Activates KDO (a required 8-carbon sugar) for incorporation into bacterial lipopolysaccharide in Gram-negative bacteria.</text>
</comment>
<organism evidence="6 7">
    <name type="scientific">Stutzerimonas stutzeri</name>
    <name type="common">Pseudomonas stutzeri</name>
    <dbReference type="NCBI Taxonomy" id="316"/>
    <lineage>
        <taxon>Bacteria</taxon>
        <taxon>Pseudomonadati</taxon>
        <taxon>Pseudomonadota</taxon>
        <taxon>Gammaproteobacteria</taxon>
        <taxon>Pseudomonadales</taxon>
        <taxon>Pseudomonadaceae</taxon>
        <taxon>Stutzerimonas</taxon>
    </lineage>
</organism>
<gene>
    <name evidence="5" type="primary">kdsB</name>
    <name evidence="6" type="ORF">PS273GM_16075</name>
</gene>
<dbReference type="OrthoDB" id="9815559at2"/>
<dbReference type="InterPro" id="IPR004528">
    <property type="entry name" value="KdsB"/>
</dbReference>
<comment type="similarity">
    <text evidence="5">Belongs to the KdsB family.</text>
</comment>
<reference evidence="6 7" key="1">
    <citation type="submission" date="2016-05" db="EMBL/GenBank/DDBJ databases">
        <title>Genome sequence of Pseudomonas stutzeri 273 and identification of the exopolysaccharide biosynthesis locus.</title>
        <authorList>
            <person name="Wu S."/>
            <person name="Sun C."/>
        </authorList>
    </citation>
    <scope>NUCLEOTIDE SEQUENCE [LARGE SCALE GENOMIC DNA]</scope>
    <source>
        <strain evidence="6 7">273</strain>
    </source>
</reference>
<dbReference type="FunFam" id="3.90.550.10:FF:000011">
    <property type="entry name" value="3-deoxy-manno-octulosonate cytidylyltransferase"/>
    <property type="match status" value="1"/>
</dbReference>
<dbReference type="NCBIfam" id="NF009905">
    <property type="entry name" value="PRK13368.1"/>
    <property type="match status" value="1"/>
</dbReference>
<dbReference type="CDD" id="cd02517">
    <property type="entry name" value="CMP-KDO-Synthetase"/>
    <property type="match status" value="1"/>
</dbReference>
<keyword evidence="5" id="KW-0963">Cytoplasm</keyword>
<dbReference type="eggNOG" id="COG1212">
    <property type="taxonomic scope" value="Bacteria"/>
</dbReference>
<dbReference type="Pfam" id="PF02348">
    <property type="entry name" value="CTP_transf_3"/>
    <property type="match status" value="1"/>
</dbReference>
<evidence type="ECO:0000256" key="3">
    <source>
        <dbReference type="ARBA" id="ARBA00022695"/>
    </source>
</evidence>
<sequence length="254" mass="27730">MTNAYTVVIPARYASTRLPGKPLQDIAGKPMIRHVWEQACKSRAQRVVIATDDQRILQACEGFGAQVLLTRVDHNSGTDRLAEVADQLGLTADAIVVNVQGDEPLIPPSVIDQVALNLAAHPEAAIATLAEPISDPHALFNPNVVKVLSDINGLALTFSRATLPWARDEFARKPDALPSDVPYRRHIGIYAYRAGFLADFVAWGPCWLENTECLEQLRALWHGKRIHVADAVEAPPAGVDTAEDLERVRKLLGA</sequence>